<gene>
    <name evidence="1" type="ORF">ORPV_194</name>
</gene>
<protein>
    <submittedName>
        <fullName evidence="1">Uncharacterized protein</fullName>
    </submittedName>
</protein>
<accession>A0A2I2L3I1</accession>
<dbReference type="RefSeq" id="YP_009448400.1">
    <property type="nucleotide sequence ID" value="NC_036594.1"/>
</dbReference>
<evidence type="ECO:0000313" key="1">
    <source>
        <dbReference type="EMBL" id="SNW62098.1"/>
    </source>
</evidence>
<sequence length="339" mass="40120">MIHIYSTDGSYIMDINNMEYNNLLMRFQNFSHFIYREEDRTILPISSLSLTKDKKTNIPIIKTFLDDKLNLHNDIINIRKYVLHFIDFYIPKLKDEDLIYILYLYNPKFIMSLKEDCEYIINKYYSDINLSIDYNKLHKSYRLSMEELFHTMHKDSDRVYDKGIKTQNGSFVRSDNTCYLVDSLDKPLNVWNLSKSYNNYDIYLSRAGKSNGSSEYNFVGWDCTSSSYNMCKYECAEKCGEKIKLNISGHNHIKYSSKVTIGEWNVKINHMFPAVGYGIVLNTKSQAFKIYDITYADHMNGNLYFQRGNNHKMININKFLDSIFAYEMINRVLHNISWV</sequence>
<evidence type="ECO:0000313" key="2">
    <source>
        <dbReference type="Proteomes" id="UP000236316"/>
    </source>
</evidence>
<dbReference type="Proteomes" id="UP000236316">
    <property type="component" value="Segment"/>
</dbReference>
<dbReference type="EMBL" id="LT906555">
    <property type="protein sequence ID" value="SNW62098.1"/>
    <property type="molecule type" value="Genomic_DNA"/>
</dbReference>
<name>A0A2I2L3I1_9VIRU</name>
<dbReference type="GeneID" id="35381955"/>
<proteinExistence type="predicted"/>
<dbReference type="KEGG" id="vg:35381955"/>
<organism evidence="1">
    <name type="scientific">Orpheovirus IHUMI-LCC2</name>
    <dbReference type="NCBI Taxonomy" id="2023057"/>
    <lineage>
        <taxon>Viruses</taxon>
        <taxon>Varidnaviria</taxon>
        <taxon>Bamfordvirae</taxon>
        <taxon>Nucleocytoviricota</taxon>
        <taxon>Megaviricetes</taxon>
        <taxon>Pimascovirales</taxon>
        <taxon>Ocovirineae</taxon>
        <taxon>Orpheoviridae</taxon>
        <taxon>Alphaorpheovirus</taxon>
        <taxon>Alphaorpheovirus massiliense</taxon>
    </lineage>
</organism>
<keyword evidence="2" id="KW-1185">Reference proteome</keyword>
<reference evidence="1" key="1">
    <citation type="submission" date="2017-08" db="EMBL/GenBank/DDBJ databases">
        <authorList>
            <consortium name="Urmite Genomes"/>
        </authorList>
    </citation>
    <scope>NUCLEOTIDE SEQUENCE [LARGE SCALE GENOMIC DNA]</scope>
    <source>
        <strain evidence="1">IHUMI-LCC2</strain>
    </source>
</reference>